<evidence type="ECO:0000256" key="1">
    <source>
        <dbReference type="SAM" id="MobiDB-lite"/>
    </source>
</evidence>
<feature type="compositionally biased region" description="Polar residues" evidence="1">
    <location>
        <begin position="29"/>
        <end position="39"/>
    </location>
</feature>
<gene>
    <name evidence="2" type="ORF">UFOPK2809_00366</name>
</gene>
<proteinExistence type="predicted"/>
<accession>A0A6J6T324</accession>
<sequence length="73" mass="7838">MVSRRTSIGFPESGTPRGARPSQVAEPSRSVNIAAQRTPMNEYRDQSRPGSADSSKKVPARSPQSARNNPTAV</sequence>
<evidence type="ECO:0000313" key="2">
    <source>
        <dbReference type="EMBL" id="CAB4741333.1"/>
    </source>
</evidence>
<reference evidence="2" key="1">
    <citation type="submission" date="2020-05" db="EMBL/GenBank/DDBJ databases">
        <authorList>
            <person name="Chiriac C."/>
            <person name="Salcher M."/>
            <person name="Ghai R."/>
            <person name="Kavagutti S V."/>
        </authorList>
    </citation>
    <scope>NUCLEOTIDE SEQUENCE</scope>
</reference>
<dbReference type="EMBL" id="CAEZZA010000033">
    <property type="protein sequence ID" value="CAB4741333.1"/>
    <property type="molecule type" value="Genomic_DNA"/>
</dbReference>
<protein>
    <submittedName>
        <fullName evidence="2">Unannotated protein</fullName>
    </submittedName>
</protein>
<organism evidence="2">
    <name type="scientific">freshwater metagenome</name>
    <dbReference type="NCBI Taxonomy" id="449393"/>
    <lineage>
        <taxon>unclassified sequences</taxon>
        <taxon>metagenomes</taxon>
        <taxon>ecological metagenomes</taxon>
    </lineage>
</organism>
<feature type="region of interest" description="Disordered" evidence="1">
    <location>
        <begin position="1"/>
        <end position="73"/>
    </location>
</feature>
<name>A0A6J6T324_9ZZZZ</name>
<feature type="compositionally biased region" description="Polar residues" evidence="1">
    <location>
        <begin position="62"/>
        <end position="73"/>
    </location>
</feature>
<dbReference type="AlphaFoldDB" id="A0A6J6T324"/>